<keyword evidence="1" id="KW-0812">Transmembrane</keyword>
<dbReference type="EMBL" id="DF144309">
    <property type="protein sequence ID" value="GAA35936.1"/>
    <property type="molecule type" value="Genomic_DNA"/>
</dbReference>
<dbReference type="Proteomes" id="UP000008909">
    <property type="component" value="Unassembled WGS sequence"/>
</dbReference>
<protein>
    <submittedName>
        <fullName evidence="2">Uncharacterized protein</fullName>
    </submittedName>
</protein>
<feature type="transmembrane region" description="Helical" evidence="1">
    <location>
        <begin position="360"/>
        <end position="383"/>
    </location>
</feature>
<name>H2KV43_CLOSI</name>
<organism evidence="2 3">
    <name type="scientific">Clonorchis sinensis</name>
    <name type="common">Chinese liver fluke</name>
    <dbReference type="NCBI Taxonomy" id="79923"/>
    <lineage>
        <taxon>Eukaryota</taxon>
        <taxon>Metazoa</taxon>
        <taxon>Spiralia</taxon>
        <taxon>Lophotrochozoa</taxon>
        <taxon>Platyhelminthes</taxon>
        <taxon>Trematoda</taxon>
        <taxon>Digenea</taxon>
        <taxon>Opisthorchiida</taxon>
        <taxon>Opisthorchiata</taxon>
        <taxon>Opisthorchiidae</taxon>
        <taxon>Clonorchis</taxon>
    </lineage>
</organism>
<keyword evidence="3" id="KW-1185">Reference proteome</keyword>
<accession>H2KV43</accession>
<sequence>MIRRRMNVDHTITQFATTDIRHRFEQGRDMTGKSDSDKSENKAVDNDWMALRRYGWRIGTQICPRCLGAATLLKLIPPLQKQPNLRKISTLKVQEERGEGFVKLFVVYKENVTRVQAPSSFETWRERLQALYTRRKPTAEKATCFLYNRKPEVMQPAFTSDVTRVSLVSKLLTVQSVAISKRATVRCSGSADFHRLTLYERYKYCTSRDTVSHSEMIASQHCCTSSLDLPRGWNKPNDAAETVISCTDQYQDSTGHLPLHRAVPADSHDCWLTFRLSVCSVYQPLHSELHKALLCTGWNWCGEVIRIVFLLTKVTSHEQFATIGTENDTRHKMDGTGTSITPVYETVSRSPFSVSKTEGIVLGLLILYFLGTVVIGVICWLCARRRLLKKRRKLRRPVSPHFEIGPNQLHIKYTDEDSM</sequence>
<reference evidence="2" key="1">
    <citation type="journal article" date="2011" name="Genome Biol.">
        <title>The draft genome of the carcinogenic human liver fluke Clonorchis sinensis.</title>
        <authorList>
            <person name="Wang X."/>
            <person name="Chen W."/>
            <person name="Huang Y."/>
            <person name="Sun J."/>
            <person name="Men J."/>
            <person name="Liu H."/>
            <person name="Luo F."/>
            <person name="Guo L."/>
            <person name="Lv X."/>
            <person name="Deng C."/>
            <person name="Zhou C."/>
            <person name="Fan Y."/>
            <person name="Li X."/>
            <person name="Huang L."/>
            <person name="Hu Y."/>
            <person name="Liang C."/>
            <person name="Hu X."/>
            <person name="Xu J."/>
            <person name="Yu X."/>
        </authorList>
    </citation>
    <scope>NUCLEOTIDE SEQUENCE [LARGE SCALE GENOMIC DNA]</scope>
    <source>
        <strain evidence="2">Henan</strain>
    </source>
</reference>
<evidence type="ECO:0000256" key="1">
    <source>
        <dbReference type="SAM" id="Phobius"/>
    </source>
</evidence>
<evidence type="ECO:0000313" key="3">
    <source>
        <dbReference type="Proteomes" id="UP000008909"/>
    </source>
</evidence>
<proteinExistence type="predicted"/>
<gene>
    <name evidence="2" type="ORF">CLF_111207</name>
</gene>
<keyword evidence="1" id="KW-0472">Membrane</keyword>
<evidence type="ECO:0000313" key="2">
    <source>
        <dbReference type="EMBL" id="GAA35936.1"/>
    </source>
</evidence>
<dbReference type="AlphaFoldDB" id="H2KV43"/>
<keyword evidence="1" id="KW-1133">Transmembrane helix</keyword>